<name>G7WCH0_DESOD</name>
<gene>
    <name evidence="2" type="ordered locus">Desor_0591</name>
</gene>
<reference evidence="3" key="1">
    <citation type="submission" date="2011-11" db="EMBL/GenBank/DDBJ databases">
        <title>Complete sequence of Desulfosporosinus orientis DSM 765.</title>
        <authorList>
            <person name="Lucas S."/>
            <person name="Han J."/>
            <person name="Lapidus A."/>
            <person name="Cheng J.-F."/>
            <person name="Goodwin L."/>
            <person name="Pitluck S."/>
            <person name="Peters L."/>
            <person name="Ovchinnikova G."/>
            <person name="Teshima H."/>
            <person name="Detter J.C."/>
            <person name="Han C."/>
            <person name="Tapia R."/>
            <person name="Land M."/>
            <person name="Hauser L."/>
            <person name="Kyrpides N."/>
            <person name="Ivanova N."/>
            <person name="Pagani I."/>
            <person name="Pester M."/>
            <person name="Spring S."/>
            <person name="Ollivier B."/>
            <person name="Rattei T."/>
            <person name="Klenk H.-P."/>
            <person name="Wagner M."/>
            <person name="Loy A."/>
            <person name="Woyke T."/>
        </authorList>
    </citation>
    <scope>NUCLEOTIDE SEQUENCE [LARGE SCALE GENOMIC DNA]</scope>
    <source>
        <strain evidence="3">ATCC 19365 / DSM 765 / NCIMB 8382 / VKM B-1628</strain>
    </source>
</reference>
<keyword evidence="1" id="KW-0472">Membrane</keyword>
<evidence type="ECO:0000313" key="2">
    <source>
        <dbReference type="EMBL" id="AET66292.1"/>
    </source>
</evidence>
<dbReference type="HOGENOM" id="CLU_3060872_0_0_9"/>
<keyword evidence="3" id="KW-1185">Reference proteome</keyword>
<reference evidence="2 3" key="2">
    <citation type="journal article" date="2012" name="J. Bacteriol.">
        <title>Complete genome sequences of Desulfosporosinus orientis DSM765T, Desulfosporosinus youngiae DSM17734T, Desulfosporosinus meridiei DSM13257T, and Desulfosporosinus acidiphilus DSM22704T.</title>
        <authorList>
            <person name="Pester M."/>
            <person name="Brambilla E."/>
            <person name="Alazard D."/>
            <person name="Rattei T."/>
            <person name="Weinmaier T."/>
            <person name="Han J."/>
            <person name="Lucas S."/>
            <person name="Lapidus A."/>
            <person name="Cheng J.F."/>
            <person name="Goodwin L."/>
            <person name="Pitluck S."/>
            <person name="Peters L."/>
            <person name="Ovchinnikova G."/>
            <person name="Teshima H."/>
            <person name="Detter J.C."/>
            <person name="Han C.S."/>
            <person name="Tapia R."/>
            <person name="Land M.L."/>
            <person name="Hauser L."/>
            <person name="Kyrpides N.C."/>
            <person name="Ivanova N.N."/>
            <person name="Pagani I."/>
            <person name="Huntmann M."/>
            <person name="Wei C.L."/>
            <person name="Davenport K.W."/>
            <person name="Daligault H."/>
            <person name="Chain P.S."/>
            <person name="Chen A."/>
            <person name="Mavromatis K."/>
            <person name="Markowitz V."/>
            <person name="Szeto E."/>
            <person name="Mikhailova N."/>
            <person name="Pati A."/>
            <person name="Wagner M."/>
            <person name="Woyke T."/>
            <person name="Ollivier B."/>
            <person name="Klenk H.P."/>
            <person name="Spring S."/>
            <person name="Loy A."/>
        </authorList>
    </citation>
    <scope>NUCLEOTIDE SEQUENCE [LARGE SCALE GENOMIC DNA]</scope>
    <source>
        <strain evidence="3">ATCC 19365 / DSM 765 / NCIMB 8382 / VKM B-1628</strain>
    </source>
</reference>
<dbReference type="AlphaFoldDB" id="G7WCH0"/>
<evidence type="ECO:0000313" key="3">
    <source>
        <dbReference type="Proteomes" id="UP000006346"/>
    </source>
</evidence>
<proteinExistence type="predicted"/>
<keyword evidence="1" id="KW-1133">Transmembrane helix</keyword>
<accession>G7WCH0</accession>
<organism evidence="2 3">
    <name type="scientific">Desulfosporosinus orientis (strain ATCC 19365 / DSM 765 / NCIMB 8382 / VKM B-1628 / Singapore I)</name>
    <name type="common">Desulfotomaculum orientis</name>
    <dbReference type="NCBI Taxonomy" id="768706"/>
    <lineage>
        <taxon>Bacteria</taxon>
        <taxon>Bacillati</taxon>
        <taxon>Bacillota</taxon>
        <taxon>Clostridia</taxon>
        <taxon>Eubacteriales</taxon>
        <taxon>Desulfitobacteriaceae</taxon>
        <taxon>Desulfosporosinus</taxon>
    </lineage>
</organism>
<dbReference type="Proteomes" id="UP000006346">
    <property type="component" value="Chromosome"/>
</dbReference>
<feature type="transmembrane region" description="Helical" evidence="1">
    <location>
        <begin position="20"/>
        <end position="44"/>
    </location>
</feature>
<protein>
    <submittedName>
        <fullName evidence="2">Uncharacterized protein</fullName>
    </submittedName>
</protein>
<dbReference type="EMBL" id="CP003108">
    <property type="protein sequence ID" value="AET66292.1"/>
    <property type="molecule type" value="Genomic_DNA"/>
</dbReference>
<sequence length="53" mass="6212">MSLWYLWAHGTTLYAQPFAFFAPSVSLIAFIIIIYIITSLKLVLENKEQHILW</sequence>
<evidence type="ECO:0000256" key="1">
    <source>
        <dbReference type="SAM" id="Phobius"/>
    </source>
</evidence>
<keyword evidence="1" id="KW-0812">Transmembrane</keyword>
<dbReference type="KEGG" id="dor:Desor_0591"/>
<dbReference type="STRING" id="768706.Desor_0591"/>